<keyword evidence="1" id="KW-0812">Transmembrane</keyword>
<feature type="transmembrane region" description="Helical" evidence="1">
    <location>
        <begin position="14"/>
        <end position="35"/>
    </location>
</feature>
<keyword evidence="3" id="KW-1185">Reference proteome</keyword>
<proteinExistence type="predicted"/>
<gene>
    <name evidence="2" type="ORF">ACFFRH_02660</name>
</gene>
<sequence length="77" mass="8268">MGTETKPAFQTTEFIAYIVILIAIVITAFAVGGDARGYGDPFGAEHAIRYITILTVGYMIARGLAKAGSWDRGDSIR</sequence>
<keyword evidence="1" id="KW-1133">Transmembrane helix</keyword>
<comment type="caution">
    <text evidence="2">The sequence shown here is derived from an EMBL/GenBank/DDBJ whole genome shotgun (WGS) entry which is preliminary data.</text>
</comment>
<keyword evidence="1" id="KW-0472">Membrane</keyword>
<evidence type="ECO:0000313" key="3">
    <source>
        <dbReference type="Proteomes" id="UP001589610"/>
    </source>
</evidence>
<protein>
    <submittedName>
        <fullName evidence="2">Uncharacterized protein</fullName>
    </submittedName>
</protein>
<dbReference type="Proteomes" id="UP001589610">
    <property type="component" value="Unassembled WGS sequence"/>
</dbReference>
<dbReference type="RefSeq" id="WP_344743785.1">
    <property type="nucleotide sequence ID" value="NZ_BAAAWW010000033.1"/>
</dbReference>
<organism evidence="2 3">
    <name type="scientific">Streptosporangium vulgare</name>
    <dbReference type="NCBI Taxonomy" id="46190"/>
    <lineage>
        <taxon>Bacteria</taxon>
        <taxon>Bacillati</taxon>
        <taxon>Actinomycetota</taxon>
        <taxon>Actinomycetes</taxon>
        <taxon>Streptosporangiales</taxon>
        <taxon>Streptosporangiaceae</taxon>
        <taxon>Streptosporangium</taxon>
    </lineage>
</organism>
<reference evidence="2 3" key="1">
    <citation type="submission" date="2024-09" db="EMBL/GenBank/DDBJ databases">
        <authorList>
            <person name="Sun Q."/>
            <person name="Mori K."/>
        </authorList>
    </citation>
    <scope>NUCLEOTIDE SEQUENCE [LARGE SCALE GENOMIC DNA]</scope>
    <source>
        <strain evidence="2 3">JCM 3028</strain>
    </source>
</reference>
<name>A0ABV5T5L7_9ACTN</name>
<feature type="transmembrane region" description="Helical" evidence="1">
    <location>
        <begin position="47"/>
        <end position="65"/>
    </location>
</feature>
<evidence type="ECO:0000313" key="2">
    <source>
        <dbReference type="EMBL" id="MFB9674379.1"/>
    </source>
</evidence>
<dbReference type="EMBL" id="JBHMBS010000001">
    <property type="protein sequence ID" value="MFB9674379.1"/>
    <property type="molecule type" value="Genomic_DNA"/>
</dbReference>
<evidence type="ECO:0000256" key="1">
    <source>
        <dbReference type="SAM" id="Phobius"/>
    </source>
</evidence>
<accession>A0ABV5T5L7</accession>